<protein>
    <submittedName>
        <fullName evidence="2">Cobyrinic acid a,c-diamide synthase</fullName>
    </submittedName>
</protein>
<keyword evidence="3" id="KW-1185">Reference proteome</keyword>
<dbReference type="STRING" id="316058.RPB_1822"/>
<dbReference type="InterPro" id="IPR025669">
    <property type="entry name" value="AAA_dom"/>
</dbReference>
<name>Q2IZ30_RHOP2</name>
<dbReference type="KEGG" id="rpb:RPB_1822"/>
<dbReference type="InterPro" id="IPR050678">
    <property type="entry name" value="DNA_Partitioning_ATPase"/>
</dbReference>
<reference evidence="2 3" key="1">
    <citation type="submission" date="2006-01" db="EMBL/GenBank/DDBJ databases">
        <title>Complete sequence of Rhodopseudomonas palustris HaA2.</title>
        <authorList>
            <consortium name="US DOE Joint Genome Institute"/>
            <person name="Copeland A."/>
            <person name="Lucas S."/>
            <person name="Lapidus A."/>
            <person name="Barry K."/>
            <person name="Detter J.C."/>
            <person name="Glavina T."/>
            <person name="Hammon N."/>
            <person name="Israni S."/>
            <person name="Pitluck S."/>
            <person name="Chain P."/>
            <person name="Malfatti S."/>
            <person name="Shin M."/>
            <person name="Vergez L."/>
            <person name="Schmutz J."/>
            <person name="Larimer F."/>
            <person name="Land M."/>
            <person name="Hauser L."/>
            <person name="Pelletier D.A."/>
            <person name="Kyrpides N."/>
            <person name="Anderson I."/>
            <person name="Oda Y."/>
            <person name="Harwood C.S."/>
            <person name="Richardson P."/>
        </authorList>
    </citation>
    <scope>NUCLEOTIDE SEQUENCE [LARGE SCALE GENOMIC DNA]</scope>
    <source>
        <strain evidence="2 3">HaA2</strain>
    </source>
</reference>
<dbReference type="PANTHER" id="PTHR13696">
    <property type="entry name" value="P-LOOP CONTAINING NUCLEOSIDE TRIPHOSPHATE HYDROLASE"/>
    <property type="match status" value="1"/>
</dbReference>
<dbReference type="Gene3D" id="3.40.50.300">
    <property type="entry name" value="P-loop containing nucleotide triphosphate hydrolases"/>
    <property type="match status" value="1"/>
</dbReference>
<dbReference type="Pfam" id="PF13614">
    <property type="entry name" value="AAA_31"/>
    <property type="match status" value="1"/>
</dbReference>
<evidence type="ECO:0000313" key="2">
    <source>
        <dbReference type="EMBL" id="ABD06530.1"/>
    </source>
</evidence>
<dbReference type="EMBL" id="CP000250">
    <property type="protein sequence ID" value="ABD06530.1"/>
    <property type="molecule type" value="Genomic_DNA"/>
</dbReference>
<dbReference type="CDD" id="cd02042">
    <property type="entry name" value="ParAB_family"/>
    <property type="match status" value="1"/>
</dbReference>
<dbReference type="Proteomes" id="UP000008809">
    <property type="component" value="Chromosome"/>
</dbReference>
<dbReference type="eggNOG" id="COG1192">
    <property type="taxonomic scope" value="Bacteria"/>
</dbReference>
<proteinExistence type="predicted"/>
<dbReference type="OrthoDB" id="9777757at2"/>
<sequence length="300" mass="32937">MSAKIIAVANMKGGVGKTTTVVSLGEALAASGHRVLVIDLDAQANASICIAGDSMLATLMSRGATIEGFLADNLLGKQSMAFTDAIRNNISNVTHLGEQLNISLLPSSPELRNFEQRIIYELTGKKWSWEQIVDGLFAVMKRQLDRTRKDFDYILIDCAPGISVLTEVSIRLADLVMVPTIADFLSTFGLQNFCITLSDRGLSSGAKKAAKYKQPHVLITRRRKVKVHDETANKLRNEETAAKPAFRMFETEIPEAVAVSEALGKITQFPSFSQKWGQVVTPLLADLVKEVEEVLHGHRR</sequence>
<evidence type="ECO:0000259" key="1">
    <source>
        <dbReference type="Pfam" id="PF13614"/>
    </source>
</evidence>
<organism evidence="2 3">
    <name type="scientific">Rhodopseudomonas palustris (strain HaA2)</name>
    <dbReference type="NCBI Taxonomy" id="316058"/>
    <lineage>
        <taxon>Bacteria</taxon>
        <taxon>Pseudomonadati</taxon>
        <taxon>Pseudomonadota</taxon>
        <taxon>Alphaproteobacteria</taxon>
        <taxon>Hyphomicrobiales</taxon>
        <taxon>Nitrobacteraceae</taxon>
        <taxon>Rhodopseudomonas</taxon>
    </lineage>
</organism>
<dbReference type="InterPro" id="IPR027417">
    <property type="entry name" value="P-loop_NTPase"/>
</dbReference>
<accession>Q2IZ30</accession>
<dbReference type="SUPFAM" id="SSF52540">
    <property type="entry name" value="P-loop containing nucleoside triphosphate hydrolases"/>
    <property type="match status" value="1"/>
</dbReference>
<gene>
    <name evidence="2" type="ordered locus">RPB_1822</name>
</gene>
<dbReference type="RefSeq" id="WP_011440718.1">
    <property type="nucleotide sequence ID" value="NC_007778.1"/>
</dbReference>
<dbReference type="AlphaFoldDB" id="Q2IZ30"/>
<evidence type="ECO:0000313" key="3">
    <source>
        <dbReference type="Proteomes" id="UP000008809"/>
    </source>
</evidence>
<dbReference type="PANTHER" id="PTHR13696:SF52">
    <property type="entry name" value="PARA FAMILY PROTEIN CT_582"/>
    <property type="match status" value="1"/>
</dbReference>
<feature type="domain" description="AAA" evidence="1">
    <location>
        <begin position="3"/>
        <end position="197"/>
    </location>
</feature>
<dbReference type="HOGENOM" id="CLU_037612_4_0_5"/>